<keyword evidence="2" id="KW-1185">Reference proteome</keyword>
<protein>
    <recommendedName>
        <fullName evidence="3">ABM domain-containing protein</fullName>
    </recommendedName>
</protein>
<dbReference type="SUPFAM" id="SSF54909">
    <property type="entry name" value="Dimeric alpha+beta barrel"/>
    <property type="match status" value="1"/>
</dbReference>
<dbReference type="AlphaFoldDB" id="A0A8H6FSN7"/>
<dbReference type="GeneID" id="59289520"/>
<evidence type="ECO:0000313" key="2">
    <source>
        <dbReference type="Proteomes" id="UP000578531"/>
    </source>
</evidence>
<dbReference type="RefSeq" id="XP_037163441.1">
    <property type="nucleotide sequence ID" value="XM_037309764.1"/>
</dbReference>
<sequence>MSQIPVTEVCIIDLKAPYDLKDPSTPEGAIWASSISTLKKCPGFRDIYTSSVVEDRSKARMFLNWDSKADHLSFYDTPHFPAFRAQLLSLCAVPPIPIHVLFHPAQPKTLQAPVTEVVMAYFPPRHHDGAKGEVGIYMAGIRDEGGGGRWRG</sequence>
<accession>A0A8H6FSN7</accession>
<reference evidence="1 2" key="1">
    <citation type="journal article" date="2020" name="Genomics">
        <title>Complete, high-quality genomes from long-read metagenomic sequencing of two wolf lichen thalli reveals enigmatic genome architecture.</title>
        <authorList>
            <person name="McKenzie S.K."/>
            <person name="Walston R.F."/>
            <person name="Allen J.L."/>
        </authorList>
    </citation>
    <scope>NUCLEOTIDE SEQUENCE [LARGE SCALE GENOMIC DNA]</scope>
    <source>
        <strain evidence="1">WasteWater2</strain>
    </source>
</reference>
<dbReference type="Proteomes" id="UP000578531">
    <property type="component" value="Unassembled WGS sequence"/>
</dbReference>
<organism evidence="1 2">
    <name type="scientific">Letharia columbiana</name>
    <dbReference type="NCBI Taxonomy" id="112416"/>
    <lineage>
        <taxon>Eukaryota</taxon>
        <taxon>Fungi</taxon>
        <taxon>Dikarya</taxon>
        <taxon>Ascomycota</taxon>
        <taxon>Pezizomycotina</taxon>
        <taxon>Lecanoromycetes</taxon>
        <taxon>OSLEUM clade</taxon>
        <taxon>Lecanoromycetidae</taxon>
        <taxon>Lecanorales</taxon>
        <taxon>Lecanorineae</taxon>
        <taxon>Parmeliaceae</taxon>
        <taxon>Letharia</taxon>
    </lineage>
</organism>
<name>A0A8H6FSN7_9LECA</name>
<comment type="caution">
    <text evidence="1">The sequence shown here is derived from an EMBL/GenBank/DDBJ whole genome shotgun (WGS) entry which is preliminary data.</text>
</comment>
<gene>
    <name evidence="1" type="ORF">HO173_007864</name>
</gene>
<evidence type="ECO:0000313" key="1">
    <source>
        <dbReference type="EMBL" id="KAF6234034.1"/>
    </source>
</evidence>
<dbReference type="Gene3D" id="3.30.70.100">
    <property type="match status" value="1"/>
</dbReference>
<dbReference type="InterPro" id="IPR011008">
    <property type="entry name" value="Dimeric_a/b-barrel"/>
</dbReference>
<dbReference type="EMBL" id="JACCJC010000033">
    <property type="protein sequence ID" value="KAF6234034.1"/>
    <property type="molecule type" value="Genomic_DNA"/>
</dbReference>
<evidence type="ECO:0008006" key="3">
    <source>
        <dbReference type="Google" id="ProtNLM"/>
    </source>
</evidence>
<dbReference type="OrthoDB" id="3830579at2759"/>
<proteinExistence type="predicted"/>